<protein>
    <submittedName>
        <fullName evidence="2">Transposase</fullName>
    </submittedName>
</protein>
<comment type="caution">
    <text evidence="2">The sequence shown here is derived from an EMBL/GenBank/DDBJ whole genome shotgun (WGS) entry which is preliminary data.</text>
</comment>
<dbReference type="Gene3D" id="3.30.420.10">
    <property type="entry name" value="Ribonuclease H-like superfamily/Ribonuclease H"/>
    <property type="match status" value="1"/>
</dbReference>
<reference evidence="2 3" key="1">
    <citation type="submission" date="2017-02" db="EMBL/GenBank/DDBJ databases">
        <title>Genomic diversity within the haloalkaliphilic genus Thioalkalivibrio.</title>
        <authorList>
            <person name="Ahn A.-C."/>
            <person name="Meier-Kolthoff J."/>
            <person name="Overmars L."/>
            <person name="Richter M."/>
            <person name="Woyke T."/>
            <person name="Sorokin D.Y."/>
            <person name="Muyzer G."/>
        </authorList>
    </citation>
    <scope>NUCLEOTIDE SEQUENCE [LARGE SCALE GENOMIC DNA]</scope>
    <source>
        <strain evidence="2 3">HL17</strain>
    </source>
</reference>
<gene>
    <name evidence="2" type="ORF">B1A74_13290</name>
</gene>
<dbReference type="PANTHER" id="PTHR46889">
    <property type="entry name" value="TRANSPOSASE INSF FOR INSERTION SEQUENCE IS3B-RELATED"/>
    <property type="match status" value="1"/>
</dbReference>
<dbReference type="GO" id="GO:0015074">
    <property type="term" value="P:DNA integration"/>
    <property type="evidence" value="ECO:0007669"/>
    <property type="project" value="InterPro"/>
</dbReference>
<feature type="non-terminal residue" evidence="2">
    <location>
        <position position="63"/>
    </location>
</feature>
<dbReference type="InterPro" id="IPR036397">
    <property type="entry name" value="RNaseH_sf"/>
</dbReference>
<dbReference type="RefSeq" id="WP_341853168.1">
    <property type="nucleotide sequence ID" value="NZ_MUZR01000069.1"/>
</dbReference>
<accession>A0A1V2ZV38</accession>
<evidence type="ECO:0000313" key="3">
    <source>
        <dbReference type="Proteomes" id="UP000189177"/>
    </source>
</evidence>
<evidence type="ECO:0000259" key="1">
    <source>
        <dbReference type="PROSITE" id="PS50994"/>
    </source>
</evidence>
<dbReference type="PANTHER" id="PTHR46889:SF4">
    <property type="entry name" value="TRANSPOSASE INSO FOR INSERTION SEQUENCE ELEMENT IS911B-RELATED"/>
    <property type="match status" value="1"/>
</dbReference>
<dbReference type="PROSITE" id="PS50994">
    <property type="entry name" value="INTEGRASE"/>
    <property type="match status" value="1"/>
</dbReference>
<name>A0A1V2ZV38_9GAMM</name>
<dbReference type="EMBL" id="MUZR01000069">
    <property type="protein sequence ID" value="OOC08997.1"/>
    <property type="molecule type" value="Genomic_DNA"/>
</dbReference>
<dbReference type="AlphaFoldDB" id="A0A1V2ZV38"/>
<sequence length="63" mass="7208">RRFVTTTQRDDRAPVAENHLNREFTPAGPNQAWASDITYIPTATGWSYLAVILDLYSRKVIGW</sequence>
<keyword evidence="3" id="KW-1185">Reference proteome</keyword>
<dbReference type="InterPro" id="IPR050900">
    <property type="entry name" value="Transposase_IS3/IS150/IS904"/>
</dbReference>
<dbReference type="GO" id="GO:0003676">
    <property type="term" value="F:nucleic acid binding"/>
    <property type="evidence" value="ECO:0007669"/>
    <property type="project" value="InterPro"/>
</dbReference>
<feature type="domain" description="Integrase catalytic" evidence="1">
    <location>
        <begin position="25"/>
        <end position="63"/>
    </location>
</feature>
<dbReference type="InterPro" id="IPR012337">
    <property type="entry name" value="RNaseH-like_sf"/>
</dbReference>
<organism evidence="2 3">
    <name type="scientific">Thioalkalivibrio halophilus</name>
    <dbReference type="NCBI Taxonomy" id="252474"/>
    <lineage>
        <taxon>Bacteria</taxon>
        <taxon>Pseudomonadati</taxon>
        <taxon>Pseudomonadota</taxon>
        <taxon>Gammaproteobacteria</taxon>
        <taxon>Chromatiales</taxon>
        <taxon>Ectothiorhodospiraceae</taxon>
        <taxon>Thioalkalivibrio</taxon>
    </lineage>
</organism>
<evidence type="ECO:0000313" key="2">
    <source>
        <dbReference type="EMBL" id="OOC08997.1"/>
    </source>
</evidence>
<proteinExistence type="predicted"/>
<dbReference type="Proteomes" id="UP000189177">
    <property type="component" value="Unassembled WGS sequence"/>
</dbReference>
<dbReference type="InterPro" id="IPR001584">
    <property type="entry name" value="Integrase_cat-core"/>
</dbReference>
<dbReference type="Pfam" id="PF00665">
    <property type="entry name" value="rve"/>
    <property type="match status" value="1"/>
</dbReference>
<dbReference type="SUPFAM" id="SSF53098">
    <property type="entry name" value="Ribonuclease H-like"/>
    <property type="match status" value="1"/>
</dbReference>
<feature type="non-terminal residue" evidence="2">
    <location>
        <position position="1"/>
    </location>
</feature>